<accession>A0AA46BPL6</accession>
<dbReference type="AlphaFoldDB" id="A0AA46BPL6"/>
<proteinExistence type="predicted"/>
<evidence type="ECO:0000313" key="3">
    <source>
        <dbReference type="Proteomes" id="UP000254118"/>
    </source>
</evidence>
<keyword evidence="1" id="KW-0472">Membrane</keyword>
<name>A0AA46BPL6_9MICO</name>
<evidence type="ECO:0000313" key="2">
    <source>
        <dbReference type="EMBL" id="STD13502.1"/>
    </source>
</evidence>
<keyword evidence="1" id="KW-1133">Transmembrane helix</keyword>
<dbReference type="EMBL" id="UFYA01000001">
    <property type="protein sequence ID" value="STD13502.1"/>
    <property type="molecule type" value="Genomic_DNA"/>
</dbReference>
<reference evidence="2 3" key="1">
    <citation type="submission" date="2018-06" db="EMBL/GenBank/DDBJ databases">
        <authorList>
            <consortium name="Pathogen Informatics"/>
            <person name="Doyle S."/>
        </authorList>
    </citation>
    <scope>NUCLEOTIDE SEQUENCE [LARGE SCALE GENOMIC DNA]</scope>
    <source>
        <strain evidence="2 3">NCTC7915</strain>
    </source>
</reference>
<comment type="caution">
    <text evidence="2">The sequence shown here is derived from an EMBL/GenBank/DDBJ whole genome shotgun (WGS) entry which is preliminary data.</text>
</comment>
<evidence type="ECO:0000256" key="1">
    <source>
        <dbReference type="SAM" id="Phobius"/>
    </source>
</evidence>
<gene>
    <name evidence="2" type="ORF">NCTC7915_01935</name>
</gene>
<organism evidence="2 3">
    <name type="scientific">Dermatophilus congolensis</name>
    <dbReference type="NCBI Taxonomy" id="1863"/>
    <lineage>
        <taxon>Bacteria</taxon>
        <taxon>Bacillati</taxon>
        <taxon>Actinomycetota</taxon>
        <taxon>Actinomycetes</taxon>
        <taxon>Micrococcales</taxon>
        <taxon>Dermatophilaceae</taxon>
        <taxon>Dermatophilus</taxon>
    </lineage>
</organism>
<dbReference type="Proteomes" id="UP000254118">
    <property type="component" value="Unassembled WGS sequence"/>
</dbReference>
<sequence length="73" mass="8231">MRYQITYDVTYVVQAAVHKNAMRPKTVKSRVSRARLISAKDTVNIQPDWAVSVIISIILFCAVGIHSDLRDIS</sequence>
<protein>
    <submittedName>
        <fullName evidence="2">Uncharacterized protein</fullName>
    </submittedName>
</protein>
<feature type="transmembrane region" description="Helical" evidence="1">
    <location>
        <begin position="49"/>
        <end position="69"/>
    </location>
</feature>
<keyword evidence="1" id="KW-0812">Transmembrane</keyword>